<name>A0A1S8X0Q5_OPIVI</name>
<evidence type="ECO:0000313" key="1">
    <source>
        <dbReference type="EMBL" id="OON20247.1"/>
    </source>
</evidence>
<dbReference type="Proteomes" id="UP000243686">
    <property type="component" value="Unassembled WGS sequence"/>
</dbReference>
<dbReference type="AlphaFoldDB" id="A0A1S8X0Q5"/>
<reference evidence="1 2" key="1">
    <citation type="submission" date="2015-03" db="EMBL/GenBank/DDBJ databases">
        <title>Draft genome of the nematode, Opisthorchis viverrini.</title>
        <authorList>
            <person name="Mitreva M."/>
        </authorList>
    </citation>
    <scope>NUCLEOTIDE SEQUENCE [LARGE SCALE GENOMIC DNA]</scope>
    <source>
        <strain evidence="1">Khon Kaen</strain>
    </source>
</reference>
<feature type="non-terminal residue" evidence="1">
    <location>
        <position position="276"/>
    </location>
</feature>
<dbReference type="Pfam" id="PF12494">
    <property type="entry name" value="DUF3695"/>
    <property type="match status" value="1"/>
</dbReference>
<evidence type="ECO:0000313" key="2">
    <source>
        <dbReference type="Proteomes" id="UP000243686"/>
    </source>
</evidence>
<dbReference type="EMBL" id="KV892764">
    <property type="protein sequence ID" value="OON20247.1"/>
    <property type="molecule type" value="Genomic_DNA"/>
</dbReference>
<sequence length="276" mass="31681">MPGTKQCVSSNVDYIDPETPRDTLDFRLNSVYDQHGDYNKNLRESVLQKESLRLLTECQMKTLKDAKAERLPPYTCLKGHGRIHLNRIRGIESGTDGKGRPAIRYWENPTKHSIHKADNSICEFEEDNNPPFSLFPSWQISKALKDLPYLGVSVHKHCKTNMLREPLLNTGYNIVHCDVLVNILKKPMLAIHKRSLVIGKDHPAVRAVVLRCQRKLVPLQLQGSVDCRVKFSNREDGEESLVSLRRYPVQILHELCYCDLPGLGNKLWQEEDAFEQ</sequence>
<protein>
    <submittedName>
        <fullName evidence="1">Uncharacterized protein</fullName>
    </submittedName>
</protein>
<accession>A0A1S8X0Q5</accession>
<keyword evidence="2" id="KW-1185">Reference proteome</keyword>
<dbReference type="InterPro" id="IPR022179">
    <property type="entry name" value="CFAP276"/>
</dbReference>
<proteinExistence type="predicted"/>
<gene>
    <name evidence="1" type="ORF">X801_03873</name>
</gene>
<organism evidence="1 2">
    <name type="scientific">Opisthorchis viverrini</name>
    <name type="common">Southeast Asian liver fluke</name>
    <dbReference type="NCBI Taxonomy" id="6198"/>
    <lineage>
        <taxon>Eukaryota</taxon>
        <taxon>Metazoa</taxon>
        <taxon>Spiralia</taxon>
        <taxon>Lophotrochozoa</taxon>
        <taxon>Platyhelminthes</taxon>
        <taxon>Trematoda</taxon>
        <taxon>Digenea</taxon>
        <taxon>Opisthorchiida</taxon>
        <taxon>Opisthorchiata</taxon>
        <taxon>Opisthorchiidae</taxon>
        <taxon>Opisthorchis</taxon>
    </lineage>
</organism>